<evidence type="ECO:0000313" key="6">
    <source>
        <dbReference type="RefSeq" id="XP_020633418.2"/>
    </source>
</evidence>
<dbReference type="PROSITE" id="PS50096">
    <property type="entry name" value="IQ"/>
    <property type="match status" value="4"/>
</dbReference>
<keyword evidence="3" id="KW-0175">Coiled coil</keyword>
<dbReference type="PANTHER" id="PTHR46652:SF7">
    <property type="entry name" value="LEUCINE-RICH REPEAT AND IQ DOMAIN-CONTAINING PROTEIN 1"/>
    <property type="match status" value="1"/>
</dbReference>
<feature type="region of interest" description="Disordered" evidence="4">
    <location>
        <begin position="1628"/>
        <end position="1702"/>
    </location>
</feature>
<feature type="region of interest" description="Disordered" evidence="4">
    <location>
        <begin position="24"/>
        <end position="51"/>
    </location>
</feature>
<evidence type="ECO:0000313" key="5">
    <source>
        <dbReference type="Proteomes" id="UP001652642"/>
    </source>
</evidence>
<dbReference type="InterPro" id="IPR032675">
    <property type="entry name" value="LRR_dom_sf"/>
</dbReference>
<keyword evidence="5" id="KW-1185">Reference proteome</keyword>
<dbReference type="Proteomes" id="UP001652642">
    <property type="component" value="Chromosome 5"/>
</dbReference>
<organism evidence="5 6">
    <name type="scientific">Pogona vitticeps</name>
    <name type="common">central bearded dragon</name>
    <dbReference type="NCBI Taxonomy" id="103695"/>
    <lineage>
        <taxon>Eukaryota</taxon>
        <taxon>Metazoa</taxon>
        <taxon>Chordata</taxon>
        <taxon>Craniata</taxon>
        <taxon>Vertebrata</taxon>
        <taxon>Euteleostomi</taxon>
        <taxon>Lepidosauria</taxon>
        <taxon>Squamata</taxon>
        <taxon>Bifurcata</taxon>
        <taxon>Unidentata</taxon>
        <taxon>Episquamata</taxon>
        <taxon>Toxicofera</taxon>
        <taxon>Iguania</taxon>
        <taxon>Acrodonta</taxon>
        <taxon>Agamidae</taxon>
        <taxon>Amphibolurinae</taxon>
        <taxon>Pogona</taxon>
    </lineage>
</organism>
<reference evidence="6" key="1">
    <citation type="submission" date="2025-08" db="UniProtKB">
        <authorList>
            <consortium name="RefSeq"/>
        </authorList>
    </citation>
    <scope>IDENTIFICATION</scope>
</reference>
<dbReference type="InterPro" id="IPR001611">
    <property type="entry name" value="Leu-rich_rpt"/>
</dbReference>
<dbReference type="CTD" id="84125"/>
<dbReference type="SUPFAM" id="SSF52058">
    <property type="entry name" value="L domain-like"/>
    <property type="match status" value="1"/>
</dbReference>
<keyword evidence="2" id="KW-0677">Repeat</keyword>
<dbReference type="InterPro" id="IPR027417">
    <property type="entry name" value="P-loop_NTPase"/>
</dbReference>
<dbReference type="InterPro" id="IPR025875">
    <property type="entry name" value="Leu-rich_rpt_4"/>
</dbReference>
<feature type="region of interest" description="Disordered" evidence="4">
    <location>
        <begin position="334"/>
        <end position="369"/>
    </location>
</feature>
<feature type="compositionally biased region" description="Basic and acidic residues" evidence="4">
    <location>
        <begin position="1643"/>
        <end position="1685"/>
    </location>
</feature>
<dbReference type="PANTHER" id="PTHR46652">
    <property type="entry name" value="LEUCINE-RICH REPEAT AND IQ DOMAIN-CONTAINING PROTEIN 1-RELATED"/>
    <property type="match status" value="1"/>
</dbReference>
<dbReference type="Gene3D" id="1.20.5.190">
    <property type="match status" value="2"/>
</dbReference>
<protein>
    <submittedName>
        <fullName evidence="6">Leucine-rich repeat- and IQ domain-containing protein 1 isoform X1</fullName>
    </submittedName>
</protein>
<name>A0A6J0SF24_9SAUR</name>
<dbReference type="Gene3D" id="3.80.10.10">
    <property type="entry name" value="Ribonuclease Inhibitor"/>
    <property type="match status" value="2"/>
</dbReference>
<feature type="region of interest" description="Disordered" evidence="4">
    <location>
        <begin position="606"/>
        <end position="644"/>
    </location>
</feature>
<dbReference type="GeneID" id="110070114"/>
<dbReference type="Pfam" id="PF00612">
    <property type="entry name" value="IQ"/>
    <property type="match status" value="4"/>
</dbReference>
<dbReference type="SUPFAM" id="SSF52540">
    <property type="entry name" value="P-loop containing nucleoside triphosphate hydrolases"/>
    <property type="match status" value="1"/>
</dbReference>
<dbReference type="InParanoid" id="A0A6J0SF24"/>
<dbReference type="Pfam" id="PF12799">
    <property type="entry name" value="LRR_4"/>
    <property type="match status" value="1"/>
</dbReference>
<feature type="compositionally biased region" description="Polar residues" evidence="4">
    <location>
        <begin position="35"/>
        <end position="46"/>
    </location>
</feature>
<feature type="compositionally biased region" description="Basic and acidic residues" evidence="4">
    <location>
        <begin position="344"/>
        <end position="369"/>
    </location>
</feature>
<feature type="region of interest" description="Disordered" evidence="4">
    <location>
        <begin position="447"/>
        <end position="572"/>
    </location>
</feature>
<evidence type="ECO:0000256" key="2">
    <source>
        <dbReference type="ARBA" id="ARBA00022737"/>
    </source>
</evidence>
<feature type="region of interest" description="Disordered" evidence="4">
    <location>
        <begin position="123"/>
        <end position="155"/>
    </location>
</feature>
<dbReference type="InterPro" id="IPR050836">
    <property type="entry name" value="SDS22/Internalin_LRR"/>
</dbReference>
<feature type="coiled-coil region" evidence="3">
    <location>
        <begin position="191"/>
        <end position="234"/>
    </location>
</feature>
<feature type="compositionally biased region" description="Polar residues" evidence="4">
    <location>
        <begin position="1633"/>
        <end position="1642"/>
    </location>
</feature>
<dbReference type="CDD" id="cd23767">
    <property type="entry name" value="IQCD"/>
    <property type="match status" value="4"/>
</dbReference>
<gene>
    <name evidence="6" type="primary">LRRIQ1</name>
</gene>
<sequence length="1702" mass="197893">MAMEENYDDAEIEEEIELELSRISFSSFETDDPNSDVSLEASSDSEPISDELPESVHHYLDFVRGRSQNAERLILQDLENGGISDDIYSVVPKNASEHLAVLASEYNEDPEELKRRVLSEIDEEEEQISEAPDNTIEPNNSASVSSSEPTGGDDDDVVITLTFQEVEERCKQEYQHWVEKQKDLEYETIKYLKAQREIEAEKRKEEEKRRELRQEELEAERIKLEKFHEQQQAKMEEELLKEEEVWKEQLRGHKELISNLHIQIEEEKRMFEEKQAIERQWLAEQQTIAAVKIQATFRAFMVYKKYAPMMKQWRAELDRKRELKEAMEREMKEKQERWRKRALEKKEQEEKERKQWEEKKREEHEEKMKRREVYEKKKELMRLHREQLKLGELNQEEKDKIKLDTEEKTEFRNVAKEIQIPRKEQGIKNVKENETEKIEKKLDCEHKDEDTRKTNKEKTMKRFEELNKVNPARTQRGVDSQNTDGMLGKGNKDKEIKTVKEQEADKRALNIEKEEIHQKMDCEHKEDTEKTNEEKAMEKEELQEVNHFRTQKGVDSQNTGQMSGKQNKEKEIKKVEEQEHEYKNGLNIEKEQKNQTEEIKYEEVKQAEKHGMHGTLQCDSGVSENGEQKSGKEENLNERNSKKSVENDLKFHVATLGCQKNSKTDAFNLEIDAEVNLEISFHKNDINNNIQLDSGDSGKIFRPYTSENVKAQLAEKVHEEAPNHWVKGENSVKTLEQTLLLSDSIEKKRLAWMKTCKSWSRIYSEHQRKKTTEKRKQRKCSTGLMPPLSAAMIIQASPSNALQQVTTITFQDLPGCSLSTLSQCSKLQFLSLRCCGLLALEGLSNCKDLKYINVEENNIHMINCENLENLCILILNKNNISSLHGLYGCCNLQNLELSYNKITRIGGLESLKNLQRLVMDHNQLISTKGLSDVPTLIYIDCSFNHLTHIEGIENCGLLQILKLHGNNLNEFPSLENHVLLRELYLEDNSISTLEKLSLYWLPLLRILFLSKNSLLQLAPLFSCVSLEKLDISNNCLLELKSVIQWLNGCNGLRELSLYGNPMLQEENWRCTLLKSLPSLKILNDENVISDAEIPSEETVKRIALGSFASFCQTQIQEIDLISNKATMRLINGFSEDDVQRQCWYFKKLMTLSSEHRYAHEYGVLNTTKGEEVEKQTNHLNQEVINTTEKNNSFITGVKENMQDLLSTPERWITSGNAQSMSVNSFMTVPTMRKMQECQQKKKMLQCILDHTKKNKENNALFSLKENEFSEQVAASNRGNYFQHFDKNLAATVIQSYWRGYTVRKAIHYYRRLHLAATVIQSFWRSYMDRKKIASGNKESHHFMSKNKAAIILQALWKGFRLRKKLASALAAVKSDEAEEDYKEINVNDFIFDETVIEEEWPALESTHFLSQTPLSSDQKHNETARCENKPHHLTHFPHNTWQVGEKTKSFLLENSQISKRSEKNAPSQFSTLRPLKKSVSRMEKEEEISEEWGFKDISTAQLMLRRAHKMKAKKSSSRNLDPAVRLALFKNNENKHPPVKPPKKAQTAKTGYFEGKEGDYSHTDTSAENLERSRERTYQWLHTQVWDYEGPSPQNEKRKHFLPEIDPEILKGGRVQLVTSPVRREDTDLELVSMTSASTLTQNREKNNQPHRHSAESSRKDAPAPERSHLGPSHKERISFRDHPVRLSSGWGSGKKKAKALK</sequence>
<dbReference type="SMART" id="SM00365">
    <property type="entry name" value="LRR_SD22"/>
    <property type="match status" value="5"/>
</dbReference>
<dbReference type="InterPro" id="IPR000048">
    <property type="entry name" value="IQ_motif_EF-hand-BS"/>
</dbReference>
<feature type="compositionally biased region" description="Polar residues" evidence="4">
    <location>
        <begin position="136"/>
        <end position="149"/>
    </location>
</feature>
<keyword evidence="1" id="KW-0433">Leucine-rich repeat</keyword>
<dbReference type="SMART" id="SM00015">
    <property type="entry name" value="IQ"/>
    <property type="match status" value="4"/>
</dbReference>
<evidence type="ECO:0000256" key="1">
    <source>
        <dbReference type="ARBA" id="ARBA00022614"/>
    </source>
</evidence>
<proteinExistence type="predicted"/>
<feature type="compositionally biased region" description="Polar residues" evidence="4">
    <location>
        <begin position="553"/>
        <end position="564"/>
    </location>
</feature>
<dbReference type="KEGG" id="pvt:110070114"/>
<dbReference type="OrthoDB" id="266138at2759"/>
<dbReference type="PROSITE" id="PS51450">
    <property type="entry name" value="LRR"/>
    <property type="match status" value="5"/>
</dbReference>
<feature type="compositionally biased region" description="Basic and acidic residues" evidence="4">
    <location>
        <begin position="447"/>
        <end position="467"/>
    </location>
</feature>
<evidence type="ECO:0000256" key="4">
    <source>
        <dbReference type="SAM" id="MobiDB-lite"/>
    </source>
</evidence>
<evidence type="ECO:0000256" key="3">
    <source>
        <dbReference type="SAM" id="Coils"/>
    </source>
</evidence>
<accession>A0A6J0SF24</accession>
<feature type="compositionally biased region" description="Basic and acidic residues" evidence="4">
    <location>
        <begin position="490"/>
        <end position="547"/>
    </location>
</feature>
<feature type="compositionally biased region" description="Basic and acidic residues" evidence="4">
    <location>
        <begin position="626"/>
        <end position="644"/>
    </location>
</feature>
<dbReference type="RefSeq" id="XP_020633418.2">
    <property type="nucleotide sequence ID" value="XM_020777759.2"/>
</dbReference>